<dbReference type="EMBL" id="JABAHZ010000001">
    <property type="protein sequence ID" value="NLR78301.1"/>
    <property type="molecule type" value="Genomic_DNA"/>
</dbReference>
<evidence type="ECO:0000313" key="2">
    <source>
        <dbReference type="EMBL" id="NLR78301.1"/>
    </source>
</evidence>
<accession>A0A847S926</accession>
<name>A0A847S926_9BACT</name>
<keyword evidence="3" id="KW-1185">Reference proteome</keyword>
<comment type="caution">
    <text evidence="2">The sequence shown here is derived from an EMBL/GenBank/DDBJ whole genome shotgun (WGS) entry which is preliminary data.</text>
</comment>
<reference evidence="2 3" key="1">
    <citation type="submission" date="2020-04" db="EMBL/GenBank/DDBJ databases">
        <authorList>
            <person name="Yin C."/>
        </authorList>
    </citation>
    <scope>NUCLEOTIDE SEQUENCE [LARGE SCALE GENOMIC DNA]</scope>
    <source>
        <strain evidence="2 3">Ak56</strain>
    </source>
</reference>
<feature type="domain" description="DUF4185" evidence="1">
    <location>
        <begin position="246"/>
        <end position="377"/>
    </location>
</feature>
<sequence length="417" mass="46502">MNNASALCCVVHLRKINSAGQTTIIFYLTRHMLTILTLFCCSWCSPMTNDSTPSLTQLNYTVERAPDWDSLFIRNSGWFGGDGIFTIPFNGIDTPHEGDSTLIVFSDTMAGDIRDGQLQPGFSMIHNSVAILKGREPLKENIHFYWNTDSHNAPATLFEPRTPAVGKTDYYWLGDGTTLNNNIYLFAYRIRNISDKDFGFEEVGNALLVLPAHSRPPYTAQRQLDTPFFLPADSTTGSGSFGAGIFVNTKAAGAPHPDGYVYVYGVKGLQKGVMVARVLPADMENFGRWRFWDGQRWVANIRQAAAITTRASNELSVTPLKDGRYALIFQVDAIGTAVGLRLGASPTGPFGPVIKIWECPEVKENKHFFVYNAKAHPHLSRPGELLISYNVNSFDFLHELPSSPQLYRPRFIRLILH</sequence>
<dbReference type="RefSeq" id="WP_168737645.1">
    <property type="nucleotide sequence ID" value="NZ_JABAHZ010000001.1"/>
</dbReference>
<dbReference type="Proteomes" id="UP000552864">
    <property type="component" value="Unassembled WGS sequence"/>
</dbReference>
<evidence type="ECO:0000259" key="1">
    <source>
        <dbReference type="Pfam" id="PF13810"/>
    </source>
</evidence>
<gene>
    <name evidence="2" type="ORF">HGH91_06675</name>
</gene>
<dbReference type="InterPro" id="IPR025442">
    <property type="entry name" value="DUF4185"/>
</dbReference>
<organism evidence="2 3">
    <name type="scientific">Chitinophaga eiseniae</name>
    <dbReference type="NCBI Taxonomy" id="634771"/>
    <lineage>
        <taxon>Bacteria</taxon>
        <taxon>Pseudomonadati</taxon>
        <taxon>Bacteroidota</taxon>
        <taxon>Chitinophagia</taxon>
        <taxon>Chitinophagales</taxon>
        <taxon>Chitinophagaceae</taxon>
        <taxon>Chitinophaga</taxon>
    </lineage>
</organism>
<protein>
    <submittedName>
        <fullName evidence="2">DUF4185 domain-containing protein</fullName>
    </submittedName>
</protein>
<proteinExistence type="predicted"/>
<evidence type="ECO:0000313" key="3">
    <source>
        <dbReference type="Proteomes" id="UP000552864"/>
    </source>
</evidence>
<dbReference type="Pfam" id="PF13810">
    <property type="entry name" value="DUF4185"/>
    <property type="match status" value="1"/>
</dbReference>
<dbReference type="AlphaFoldDB" id="A0A847S926"/>